<evidence type="ECO:0000313" key="1">
    <source>
        <dbReference type="EMBL" id="OMO56182.1"/>
    </source>
</evidence>
<name>A0A1R3GDN4_COCAP</name>
<dbReference type="Proteomes" id="UP000188268">
    <property type="component" value="Unassembled WGS sequence"/>
</dbReference>
<organism evidence="1 2">
    <name type="scientific">Corchorus capsularis</name>
    <name type="common">Jute</name>
    <dbReference type="NCBI Taxonomy" id="210143"/>
    <lineage>
        <taxon>Eukaryota</taxon>
        <taxon>Viridiplantae</taxon>
        <taxon>Streptophyta</taxon>
        <taxon>Embryophyta</taxon>
        <taxon>Tracheophyta</taxon>
        <taxon>Spermatophyta</taxon>
        <taxon>Magnoliopsida</taxon>
        <taxon>eudicotyledons</taxon>
        <taxon>Gunneridae</taxon>
        <taxon>Pentapetalae</taxon>
        <taxon>rosids</taxon>
        <taxon>malvids</taxon>
        <taxon>Malvales</taxon>
        <taxon>Malvaceae</taxon>
        <taxon>Grewioideae</taxon>
        <taxon>Apeibeae</taxon>
        <taxon>Corchorus</taxon>
    </lineage>
</organism>
<proteinExistence type="predicted"/>
<dbReference type="EMBL" id="AWWV01014530">
    <property type="protein sequence ID" value="OMO56182.1"/>
    <property type="molecule type" value="Genomic_DNA"/>
</dbReference>
<protein>
    <submittedName>
        <fullName evidence="1">Uncharacterized protein</fullName>
    </submittedName>
</protein>
<reference evidence="1 2" key="1">
    <citation type="submission" date="2013-09" db="EMBL/GenBank/DDBJ databases">
        <title>Corchorus capsularis genome sequencing.</title>
        <authorList>
            <person name="Alam M."/>
            <person name="Haque M.S."/>
            <person name="Islam M.S."/>
            <person name="Emdad E.M."/>
            <person name="Islam M.M."/>
            <person name="Ahmed B."/>
            <person name="Halim A."/>
            <person name="Hossen Q.M.M."/>
            <person name="Hossain M.Z."/>
            <person name="Ahmed R."/>
            <person name="Khan M.M."/>
            <person name="Islam R."/>
            <person name="Rashid M.M."/>
            <person name="Khan S.A."/>
            <person name="Rahman M.S."/>
            <person name="Alam M."/>
        </authorList>
    </citation>
    <scope>NUCLEOTIDE SEQUENCE [LARGE SCALE GENOMIC DNA]</scope>
    <source>
        <strain evidence="2">cv. CVL-1</strain>
        <tissue evidence="1">Whole seedling</tissue>
    </source>
</reference>
<keyword evidence="2" id="KW-1185">Reference proteome</keyword>
<dbReference type="Gramene" id="OMO56182">
    <property type="protein sequence ID" value="OMO56182"/>
    <property type="gene ID" value="CCACVL1_26717"/>
</dbReference>
<evidence type="ECO:0000313" key="2">
    <source>
        <dbReference type="Proteomes" id="UP000188268"/>
    </source>
</evidence>
<sequence>MAHKALDYCFYFITGDMAS</sequence>
<dbReference type="AlphaFoldDB" id="A0A1R3GDN4"/>
<comment type="caution">
    <text evidence="1">The sequence shown here is derived from an EMBL/GenBank/DDBJ whole genome shotgun (WGS) entry which is preliminary data.</text>
</comment>
<gene>
    <name evidence="1" type="ORF">CCACVL1_26717</name>
</gene>
<accession>A0A1R3GDN4</accession>